<comment type="subcellular location">
    <subcellularLocation>
        <location evidence="1">Secreted</location>
    </subcellularLocation>
</comment>
<dbReference type="GO" id="GO:0005576">
    <property type="term" value="C:extracellular region"/>
    <property type="evidence" value="ECO:0007669"/>
    <property type="project" value="UniProtKB-SubCell"/>
</dbReference>
<feature type="region of interest" description="Disordered" evidence="4">
    <location>
        <begin position="1"/>
        <end position="24"/>
    </location>
</feature>
<organism evidence="5 6">
    <name type="scientific">Pseudomonas jessenii</name>
    <dbReference type="NCBI Taxonomy" id="77298"/>
    <lineage>
        <taxon>Bacteria</taxon>
        <taxon>Pseudomonadati</taxon>
        <taxon>Pseudomonadota</taxon>
        <taxon>Gammaproteobacteria</taxon>
        <taxon>Pseudomonadales</taxon>
        <taxon>Pseudomonadaceae</taxon>
        <taxon>Pseudomonas</taxon>
    </lineage>
</organism>
<dbReference type="GO" id="GO:0005509">
    <property type="term" value="F:calcium ion binding"/>
    <property type="evidence" value="ECO:0007669"/>
    <property type="project" value="InterPro"/>
</dbReference>
<keyword evidence="3" id="KW-0106">Calcium</keyword>
<dbReference type="PROSITE" id="PS00330">
    <property type="entry name" value="HEMOLYSIN_CALCIUM"/>
    <property type="match status" value="4"/>
</dbReference>
<protein>
    <submittedName>
        <fullName evidence="5">Uncharacterized protein</fullName>
    </submittedName>
</protein>
<keyword evidence="2" id="KW-0964">Secreted</keyword>
<dbReference type="InterPro" id="IPR011049">
    <property type="entry name" value="Serralysin-like_metalloprot_C"/>
</dbReference>
<dbReference type="InterPro" id="IPR018511">
    <property type="entry name" value="Hemolysin-typ_Ca-bd_CS"/>
</dbReference>
<evidence type="ECO:0000313" key="6">
    <source>
        <dbReference type="Proteomes" id="UP000247437"/>
    </source>
</evidence>
<accession>A0A2W0EWT0</accession>
<reference evidence="5 6" key="1">
    <citation type="journal article" date="2018" name="Appl. Microbiol. Biotechnol.">
        <title>Characterization of the caprolactam degradation pathway in Pseudomonas jessenii using mass spectrometry-based proteomics.</title>
        <authorList>
            <person name="Otzen M."/>
            <person name="Palacio C."/>
            <person name="Janssen D.B."/>
        </authorList>
    </citation>
    <scope>NUCLEOTIDE SEQUENCE [LARGE SCALE GENOMIC DNA]</scope>
    <source>
        <strain evidence="5 6">GO3</strain>
    </source>
</reference>
<dbReference type="AlphaFoldDB" id="A0A2W0EWT0"/>
<evidence type="ECO:0000256" key="3">
    <source>
        <dbReference type="ARBA" id="ARBA00022837"/>
    </source>
</evidence>
<sequence length="1276" mass="128910">MKEQSHMAVITGTTSNDDRLGTSEADSITGLAGDDILDGGAGQDKAIYTGNAGDYRFGWSNGQLTVTDLNVADGDEGTDYLRNIESLQFADRILSVKAGGESRVSTLTPLTQDSISITGLADGGWLVSLQSSDSVNGKDILIQRYSAAGERLGDEIVVAPSQYNQEYSDVAGLADGGWVVTWYTYQLVDTGDIYARRFNAAGDAVGEPWRVNTHTAESQNSPAVTALGDGGWLVVWMSRDVAGNNFTIEAQRYDAAGMAVGGETQVNTTTGDNQIVHYSTDVTALKDGGWLVTWHANHPDESRFDIYAQRYDATGNRVGSETQINTNTLDVQYIPAVTALKDGGWLVSWSSTSVATNSSDIYFQRYNVNGQAVGGETLVINNPDYATQSQSYSDVTALADGGWVVTWESGGEQDGSGLAIYAQRYNAAGQTVGGETLVNTTTDGSQVSAKVTSLEDGGWAVTWMSIGQSSHANDGVHVQRFSADGTAVRLEVTGGSGDDTLNGQGNMLLAGGAGNDTYAVGDSLIQLREELDAGTDTVKSAVSWVLGANLENLTLTGTSAINGTGNGLANTLTGNDAANTLNGGAGADVMIGGLGNDIYYVDHASDVVSETSAIGGVDTVVSSVSRTLGNYQENLTLTGSAALTGTGNSLANTLTGNAAANQLYGGAGNDYLNGGAGADRMLGDDGSDIYYVDNAADVVVETNATASTGGSDTVYSFLNAYTLGANVENGRVLATGIAALTGNGFDNTLYAGVGNNVLNGGTGVDTASYLYAASAITASLAVTTAQATGGSGADTLIAIENLTGSSYNDTLTGNAAANLLSGGAGNDTLAGGAGNDVLNGGTGADGMTGGDGSDIYYVENASDVVVETNATASTGGSDTVYSSLGAYTLGDNVENGRILATGVAALTGNGLNNILYAEVGNNVLNGDTGVDTASYLYAGSAVTVSLAVTTAQATGGSGADTLIAIENLTGSNYNDTLTGNASANLLSGGSGNDTLDGGAGNDVLDGGAGVDRMTGGDGSDLYYVDNAGDVVIETNATASTGGSDTVYSFLSAYTLGANVEYGRLLATGGADLTGNSLNNTLYAGAGNNVLNGSTGVDTASYLYAGSAVSASLAVTTAQATGGSGSDTLLGMENLTGSSYNDTLTGNAAANQLNGGAGNDVLIGGMGKDVLTGGAGNDIFDFNALAETGLTSATWDIISDFVQGTDKIDLSTLDANTATATNEAFTSIIGSTAAFSAAGQLKVSGGVLYGNTDADSAAEFAIQIVGLNSATTADFIL</sequence>
<dbReference type="Pfam" id="PF00353">
    <property type="entry name" value="HemolysinCabind"/>
    <property type="match status" value="9"/>
</dbReference>
<dbReference type="InterPro" id="IPR001343">
    <property type="entry name" value="Hemolysn_Ca-bd"/>
</dbReference>
<name>A0A2W0EWT0_PSEJE</name>
<dbReference type="PRINTS" id="PR00313">
    <property type="entry name" value="CABNDNGRPT"/>
</dbReference>
<dbReference type="SUPFAM" id="SSF51120">
    <property type="entry name" value="beta-Roll"/>
    <property type="match status" value="5"/>
</dbReference>
<evidence type="ECO:0000256" key="2">
    <source>
        <dbReference type="ARBA" id="ARBA00022525"/>
    </source>
</evidence>
<dbReference type="OrthoDB" id="223957at2"/>
<gene>
    <name evidence="5" type="ORF">CRX42_01740</name>
</gene>
<evidence type="ECO:0000313" key="5">
    <source>
        <dbReference type="EMBL" id="PYY72307.1"/>
    </source>
</evidence>
<dbReference type="PANTHER" id="PTHR38340">
    <property type="entry name" value="S-LAYER PROTEIN"/>
    <property type="match status" value="1"/>
</dbReference>
<comment type="caution">
    <text evidence="5">The sequence shown here is derived from an EMBL/GenBank/DDBJ whole genome shotgun (WGS) entry which is preliminary data.</text>
</comment>
<dbReference type="InterPro" id="IPR050557">
    <property type="entry name" value="RTX_toxin/Mannuronan_C5-epim"/>
</dbReference>
<dbReference type="Gene3D" id="2.150.10.10">
    <property type="entry name" value="Serralysin-like metalloprotease, C-terminal"/>
    <property type="match status" value="5"/>
</dbReference>
<dbReference type="PANTHER" id="PTHR38340:SF1">
    <property type="entry name" value="S-LAYER PROTEIN"/>
    <property type="match status" value="1"/>
</dbReference>
<dbReference type="Proteomes" id="UP000247437">
    <property type="component" value="Unassembled WGS sequence"/>
</dbReference>
<evidence type="ECO:0000256" key="4">
    <source>
        <dbReference type="SAM" id="MobiDB-lite"/>
    </source>
</evidence>
<proteinExistence type="predicted"/>
<dbReference type="EMBL" id="PDLL01000008">
    <property type="protein sequence ID" value="PYY72307.1"/>
    <property type="molecule type" value="Genomic_DNA"/>
</dbReference>
<evidence type="ECO:0000256" key="1">
    <source>
        <dbReference type="ARBA" id="ARBA00004613"/>
    </source>
</evidence>